<protein>
    <submittedName>
        <fullName evidence="1">Uncharacterized protein</fullName>
    </submittedName>
</protein>
<proteinExistence type="predicted"/>
<organism evidence="1">
    <name type="scientific">Siphoviridae sp. ct7OC5</name>
    <dbReference type="NCBI Taxonomy" id="2825350"/>
    <lineage>
        <taxon>Viruses</taxon>
        <taxon>Duplodnaviria</taxon>
        <taxon>Heunggongvirae</taxon>
        <taxon>Uroviricota</taxon>
        <taxon>Caudoviricetes</taxon>
    </lineage>
</organism>
<reference evidence="1" key="1">
    <citation type="journal article" date="2021" name="Proc. Natl. Acad. Sci. U.S.A.">
        <title>A Catalog of Tens of Thousands of Viruses from Human Metagenomes Reveals Hidden Associations with Chronic Diseases.</title>
        <authorList>
            <person name="Tisza M.J."/>
            <person name="Buck C.B."/>
        </authorList>
    </citation>
    <scope>NUCLEOTIDE SEQUENCE</scope>
    <source>
        <strain evidence="1">Ct7OC5</strain>
    </source>
</reference>
<evidence type="ECO:0000313" key="1">
    <source>
        <dbReference type="EMBL" id="DAF85245.1"/>
    </source>
</evidence>
<accession>A0A8S5TSS2</accession>
<name>A0A8S5TSS2_9CAUD</name>
<dbReference type="EMBL" id="BK015921">
    <property type="protein sequence ID" value="DAF85245.1"/>
    <property type="molecule type" value="Genomic_DNA"/>
</dbReference>
<sequence>MKKKNALDILNGKKKVEIRKFSKKYNDMFINKELYKEFQEYLKDPDGSMELEDCLNETEYIYFTNYNNSWHLIVEVLDIAVYQMTKEDVEVLNEDYNFHDFDKEWQQYKDIREEDIPMFYGIGLADVISHQGIE</sequence>